<reference evidence="1 2" key="1">
    <citation type="journal article" date="2019" name="Int. J. Syst. Evol. Microbiol.">
        <title>The Global Catalogue of Microorganisms (GCM) 10K type strain sequencing project: providing services to taxonomists for standard genome sequencing and annotation.</title>
        <authorList>
            <consortium name="The Broad Institute Genomics Platform"/>
            <consortium name="The Broad Institute Genome Sequencing Center for Infectious Disease"/>
            <person name="Wu L."/>
            <person name="Ma J."/>
        </authorList>
    </citation>
    <scope>NUCLEOTIDE SEQUENCE [LARGE SCALE GENOMIC DNA]</scope>
    <source>
        <strain evidence="1 2">JCM 15933</strain>
    </source>
</reference>
<accession>A0ABN2C2Q1</accession>
<dbReference type="RefSeq" id="WP_344509192.1">
    <property type="nucleotide sequence ID" value="NZ_BAAAQD010000021.1"/>
</dbReference>
<dbReference type="EMBL" id="BAAAQD010000021">
    <property type="protein sequence ID" value="GAA1550162.1"/>
    <property type="molecule type" value="Genomic_DNA"/>
</dbReference>
<organism evidence="1 2">
    <name type="scientific">Dactylosporangium maewongense</name>
    <dbReference type="NCBI Taxonomy" id="634393"/>
    <lineage>
        <taxon>Bacteria</taxon>
        <taxon>Bacillati</taxon>
        <taxon>Actinomycetota</taxon>
        <taxon>Actinomycetes</taxon>
        <taxon>Micromonosporales</taxon>
        <taxon>Micromonosporaceae</taxon>
        <taxon>Dactylosporangium</taxon>
    </lineage>
</organism>
<keyword evidence="2" id="KW-1185">Reference proteome</keyword>
<protein>
    <recommendedName>
        <fullName evidence="3">Ribbon-helix-helix protein CopG domain-containing protein</fullName>
    </recommendedName>
</protein>
<dbReference type="Proteomes" id="UP001501470">
    <property type="component" value="Unassembled WGS sequence"/>
</dbReference>
<name>A0ABN2C2Q1_9ACTN</name>
<sequence>MSDDIDLQRIAEDERIARELASGDLRLTYDGTAEVPDLPPPGAPVNVIRPLRIPHDLDVQVRELAEQRGVTISVMLRELIVAGLQDVTARQSDPLAELRHLGAAVQRVADTLALREQRDAA</sequence>
<gene>
    <name evidence="1" type="ORF">GCM10009827_083440</name>
</gene>
<evidence type="ECO:0000313" key="1">
    <source>
        <dbReference type="EMBL" id="GAA1550162.1"/>
    </source>
</evidence>
<proteinExistence type="predicted"/>
<comment type="caution">
    <text evidence="1">The sequence shown here is derived from an EMBL/GenBank/DDBJ whole genome shotgun (WGS) entry which is preliminary data.</text>
</comment>
<evidence type="ECO:0008006" key="3">
    <source>
        <dbReference type="Google" id="ProtNLM"/>
    </source>
</evidence>
<evidence type="ECO:0000313" key="2">
    <source>
        <dbReference type="Proteomes" id="UP001501470"/>
    </source>
</evidence>